<dbReference type="Proteomes" id="UP000298416">
    <property type="component" value="Unassembled WGS sequence"/>
</dbReference>
<reference evidence="1" key="1">
    <citation type="submission" date="2018-01" db="EMBL/GenBank/DDBJ databases">
        <authorList>
            <person name="Mao J.F."/>
        </authorList>
    </citation>
    <scope>NUCLEOTIDE SEQUENCE</scope>
    <source>
        <strain evidence="1">Huo1</strain>
        <tissue evidence="1">Leaf</tissue>
    </source>
</reference>
<comment type="caution">
    <text evidence="1">The sequence shown here is derived from an EMBL/GenBank/DDBJ whole genome shotgun (WGS) entry which is preliminary data.</text>
</comment>
<dbReference type="AlphaFoldDB" id="A0A8X8YWY8"/>
<keyword evidence="2" id="KW-1185">Reference proteome</keyword>
<accession>A0A8X8YWY8</accession>
<organism evidence="1">
    <name type="scientific">Salvia splendens</name>
    <name type="common">Scarlet sage</name>
    <dbReference type="NCBI Taxonomy" id="180675"/>
    <lineage>
        <taxon>Eukaryota</taxon>
        <taxon>Viridiplantae</taxon>
        <taxon>Streptophyta</taxon>
        <taxon>Embryophyta</taxon>
        <taxon>Tracheophyta</taxon>
        <taxon>Spermatophyta</taxon>
        <taxon>Magnoliopsida</taxon>
        <taxon>eudicotyledons</taxon>
        <taxon>Gunneridae</taxon>
        <taxon>Pentapetalae</taxon>
        <taxon>asterids</taxon>
        <taxon>lamiids</taxon>
        <taxon>Lamiales</taxon>
        <taxon>Lamiaceae</taxon>
        <taxon>Nepetoideae</taxon>
        <taxon>Mentheae</taxon>
        <taxon>Salviinae</taxon>
        <taxon>Salvia</taxon>
        <taxon>Salvia subgen. Calosphace</taxon>
        <taxon>core Calosphace</taxon>
    </lineage>
</organism>
<reference evidence="1" key="2">
    <citation type="submission" date="2020-08" db="EMBL/GenBank/DDBJ databases">
        <title>Plant Genome Project.</title>
        <authorList>
            <person name="Zhang R.-G."/>
        </authorList>
    </citation>
    <scope>NUCLEOTIDE SEQUENCE</scope>
    <source>
        <strain evidence="1">Huo1</strain>
        <tissue evidence="1">Leaf</tissue>
    </source>
</reference>
<dbReference type="EMBL" id="PNBA02000693">
    <property type="protein sequence ID" value="KAG6383192.1"/>
    <property type="molecule type" value="Genomic_DNA"/>
</dbReference>
<protein>
    <submittedName>
        <fullName evidence="1">Uncharacterized protein</fullName>
    </submittedName>
</protein>
<gene>
    <name evidence="1" type="ORF">SASPL_157063</name>
</gene>
<evidence type="ECO:0000313" key="2">
    <source>
        <dbReference type="Proteomes" id="UP000298416"/>
    </source>
</evidence>
<name>A0A8X8YWY8_SALSN</name>
<proteinExistence type="predicted"/>
<evidence type="ECO:0000313" key="1">
    <source>
        <dbReference type="EMBL" id="KAG6383192.1"/>
    </source>
</evidence>
<sequence length="53" mass="6184">MRRPAIFYLQLKISLPKASRQLWTLIVLGHSQCVTRRSSISRKTDLEKPEALF</sequence>